<sequence length="187" mass="21305">MLDVLRMEITEDLLRKMAKEERCLFLALGHASNQVNALWKLVIILTSGDESDPVKQRLKGAQTQIFVRLTIGAMQEAWRLIEGRFLKRPLGRDYLPLLDAPEALERLKKRFGKLNRLAVIRNNYAFHHPEVDEVEAAFEKATAGEGNDDADWAIYFNSQNLFARHINSAVCLRLTRLSGRQCARGSV</sequence>
<evidence type="ECO:0000313" key="2">
    <source>
        <dbReference type="Proteomes" id="UP001565369"/>
    </source>
</evidence>
<keyword evidence="2" id="KW-1185">Reference proteome</keyword>
<gene>
    <name evidence="1" type="ORF">ABIG07_000348</name>
</gene>
<protein>
    <recommendedName>
        <fullName evidence="3">HEPN AbiU2-like domain-containing protein</fullName>
    </recommendedName>
</protein>
<comment type="caution">
    <text evidence="1">The sequence shown here is derived from an EMBL/GenBank/DDBJ whole genome shotgun (WGS) entry which is preliminary data.</text>
</comment>
<organism evidence="1 2">
    <name type="scientific">Bradyrhizobium ottawaense</name>
    <dbReference type="NCBI Taxonomy" id="931866"/>
    <lineage>
        <taxon>Bacteria</taxon>
        <taxon>Pseudomonadati</taxon>
        <taxon>Pseudomonadota</taxon>
        <taxon>Alphaproteobacteria</taxon>
        <taxon>Hyphomicrobiales</taxon>
        <taxon>Nitrobacteraceae</taxon>
        <taxon>Bradyrhizobium</taxon>
    </lineage>
</organism>
<name>A0ABV4FJL0_9BRAD</name>
<proteinExistence type="predicted"/>
<reference evidence="1 2" key="1">
    <citation type="submission" date="2024-07" db="EMBL/GenBank/DDBJ databases">
        <title>Genomic Encyclopedia of Type Strains, Phase V (KMG-V): Genome sequencing to study the core and pangenomes of soil and plant-associated prokaryotes.</title>
        <authorList>
            <person name="Whitman W."/>
        </authorList>
    </citation>
    <scope>NUCLEOTIDE SEQUENCE [LARGE SCALE GENOMIC DNA]</scope>
    <source>
        <strain evidence="1 2">USDA 152</strain>
    </source>
</reference>
<dbReference type="Proteomes" id="UP001565369">
    <property type="component" value="Unassembled WGS sequence"/>
</dbReference>
<dbReference type="EMBL" id="JBGBZJ010000002">
    <property type="protein sequence ID" value="MEY9451400.1"/>
    <property type="molecule type" value="Genomic_DNA"/>
</dbReference>
<evidence type="ECO:0008006" key="3">
    <source>
        <dbReference type="Google" id="ProtNLM"/>
    </source>
</evidence>
<accession>A0ABV4FJL0</accession>
<evidence type="ECO:0000313" key="1">
    <source>
        <dbReference type="EMBL" id="MEY9451400.1"/>
    </source>
</evidence>
<dbReference type="RefSeq" id="WP_193376082.1">
    <property type="nucleotide sequence ID" value="NZ_CP150124.1"/>
</dbReference>